<dbReference type="EC" id="6.5.1.4" evidence="5 6"/>
<dbReference type="InterPro" id="IPR023797">
    <property type="entry name" value="RNA3'_phos_cyclase_dom"/>
</dbReference>
<feature type="domain" description="RNA 3'-terminal phosphate cyclase insert" evidence="8">
    <location>
        <begin position="181"/>
        <end position="273"/>
    </location>
</feature>
<dbReference type="InterPro" id="IPR000228">
    <property type="entry name" value="RNA3'_term_phos_cyc"/>
</dbReference>
<dbReference type="HAMAP" id="MF_00200">
    <property type="entry name" value="RTC"/>
    <property type="match status" value="1"/>
</dbReference>
<keyword evidence="5" id="KW-0963">Cytoplasm</keyword>
<dbReference type="InterPro" id="IPR037136">
    <property type="entry name" value="RNA3'_phos_cyclase_dom_sf"/>
</dbReference>
<dbReference type="InterPro" id="IPR036553">
    <property type="entry name" value="RPTC_insert"/>
</dbReference>
<feature type="active site" description="Tele-AMP-histidine intermediate" evidence="5">
    <location>
        <position position="307"/>
    </location>
</feature>
<reference evidence="9 10" key="1">
    <citation type="submission" date="2024-09" db="EMBL/GenBank/DDBJ databases">
        <title>Laminarin stimulates single cell rates of sulfate reduction while oxygen inhibits transcriptomic activity in coastal marine sediment.</title>
        <authorList>
            <person name="Lindsay M."/>
            <person name="Orcutt B."/>
            <person name="Emerson D."/>
            <person name="Stepanauskas R."/>
            <person name="D'Angelo T."/>
        </authorList>
    </citation>
    <scope>NUCLEOTIDE SEQUENCE [LARGE SCALE GENOMIC DNA]</scope>
    <source>
        <strain evidence="9">SAG AM-311-K15</strain>
    </source>
</reference>
<keyword evidence="5" id="KW-0067">ATP-binding</keyword>
<dbReference type="NCBIfam" id="NF003246">
    <property type="entry name" value="PRK04204.1-2"/>
    <property type="match status" value="1"/>
</dbReference>
<feature type="domain" description="RNA 3'-terminal phosphate cyclase" evidence="7">
    <location>
        <begin position="9"/>
        <end position="323"/>
    </location>
</feature>
<keyword evidence="10" id="KW-1185">Reference proteome</keyword>
<dbReference type="InterPro" id="IPR017770">
    <property type="entry name" value="RNA3'_term_phos_cyc_type_1"/>
</dbReference>
<comment type="caution">
    <text evidence="9">The sequence shown here is derived from an EMBL/GenBank/DDBJ whole genome shotgun (WGS) entry which is preliminary data.</text>
</comment>
<evidence type="ECO:0000256" key="2">
    <source>
        <dbReference type="ARBA" id="ARBA00022598"/>
    </source>
</evidence>
<dbReference type="Pfam" id="PF01137">
    <property type="entry name" value="RTC"/>
    <property type="match status" value="1"/>
</dbReference>
<comment type="catalytic activity">
    <reaction evidence="4 5">
        <text>a 3'-end 3'-phospho-ribonucleotide-RNA + ATP = a 3'-end 2',3'-cyclophospho-ribonucleotide-RNA + AMP + diphosphate</text>
        <dbReference type="Rhea" id="RHEA:23976"/>
        <dbReference type="Rhea" id="RHEA-COMP:10463"/>
        <dbReference type="Rhea" id="RHEA-COMP:10464"/>
        <dbReference type="ChEBI" id="CHEBI:30616"/>
        <dbReference type="ChEBI" id="CHEBI:33019"/>
        <dbReference type="ChEBI" id="CHEBI:83062"/>
        <dbReference type="ChEBI" id="CHEBI:83064"/>
        <dbReference type="ChEBI" id="CHEBI:456215"/>
        <dbReference type="EC" id="6.5.1.4"/>
    </reaction>
</comment>
<dbReference type="SUPFAM" id="SSF52913">
    <property type="entry name" value="RNA 3'-terminal phosphate cyclase, RPTC, insert domain"/>
    <property type="match status" value="1"/>
</dbReference>
<dbReference type="PANTHER" id="PTHR11096:SF0">
    <property type="entry name" value="RNA 3'-TERMINAL PHOSPHATE CYCLASE"/>
    <property type="match status" value="1"/>
</dbReference>
<evidence type="ECO:0000259" key="8">
    <source>
        <dbReference type="Pfam" id="PF05189"/>
    </source>
</evidence>
<name>A0ABV6YZ52_UNCC1</name>
<dbReference type="PIRSF" id="PIRSF005378">
    <property type="entry name" value="RNA3'_term_phos_cycl_euk"/>
    <property type="match status" value="1"/>
</dbReference>
<sequence length="339" mass="36426">MLIIDGSFGEGGGQILRTSLTMSLITGKAIRIKSIRAKRKKPGLLRQHLTALNAAAEIGQAVVKGNNLGSQEIYFSPGPVKSGSYNFSIGTAGSCTLVLQTILPPLCISDKPSTLTLEGGTHNPFAPPYEFINSSFLPLLNRMGPKVTACLDRAGFYPAGGGKITVSIEPVEVLSRIELSDRGRITEQSATAIVAHLPLHIARRELKVIRHKLALKNDCLHSQELKNSLGPGNVLLVTIKSEHVAEVFTGFGARGVTAEQVARKTATEVLEYVSSEVPVGKHLADQLLVPMALCGGGLFRTFSPTQHTRTNMAVIEQFLDLKIGLKKLDDTIYEISIPA</sequence>
<dbReference type="GO" id="GO:0003963">
    <property type="term" value="F:RNA-3'-phosphate cyclase activity"/>
    <property type="evidence" value="ECO:0007669"/>
    <property type="project" value="UniProtKB-EC"/>
</dbReference>
<feature type="binding site" evidence="5">
    <location>
        <begin position="282"/>
        <end position="286"/>
    </location>
    <ligand>
        <name>ATP</name>
        <dbReference type="ChEBI" id="CHEBI:30616"/>
    </ligand>
</feature>
<organism evidence="9 10">
    <name type="scientific">candidate division CSSED10-310 bacterium</name>
    <dbReference type="NCBI Taxonomy" id="2855610"/>
    <lineage>
        <taxon>Bacteria</taxon>
        <taxon>Bacteria division CSSED10-310</taxon>
    </lineage>
</organism>
<evidence type="ECO:0000259" key="7">
    <source>
        <dbReference type="Pfam" id="PF01137"/>
    </source>
</evidence>
<feature type="binding site" evidence="5">
    <location>
        <position position="100"/>
    </location>
    <ligand>
        <name>ATP</name>
        <dbReference type="ChEBI" id="CHEBI:30616"/>
    </ligand>
</feature>
<accession>A0ABV6YZ52</accession>
<comment type="similarity">
    <text evidence="1 5">Belongs to the RNA 3'-terminal cyclase family. Type 1 subfamily.</text>
</comment>
<dbReference type="PANTHER" id="PTHR11096">
    <property type="entry name" value="RNA 3' TERMINAL PHOSPHATE CYCLASE"/>
    <property type="match status" value="1"/>
</dbReference>
<proteinExistence type="inferred from homology"/>
<evidence type="ECO:0000313" key="9">
    <source>
        <dbReference type="EMBL" id="MFC1851467.1"/>
    </source>
</evidence>
<protein>
    <recommendedName>
        <fullName evidence="5 6">RNA 3'-terminal phosphate cyclase</fullName>
        <shortName evidence="5">RNA cyclase</shortName>
        <shortName evidence="5">RNA-3'-phosphate cyclase</shortName>
        <ecNumber evidence="5 6">6.5.1.4</ecNumber>
    </recommendedName>
</protein>
<dbReference type="Pfam" id="PF05189">
    <property type="entry name" value="RTC_insert"/>
    <property type="match status" value="1"/>
</dbReference>
<evidence type="ECO:0000256" key="5">
    <source>
        <dbReference type="HAMAP-Rule" id="MF_00200"/>
    </source>
</evidence>
<evidence type="ECO:0000256" key="3">
    <source>
        <dbReference type="ARBA" id="ARBA00022741"/>
    </source>
</evidence>
<dbReference type="Gene3D" id="3.65.10.20">
    <property type="entry name" value="RNA 3'-terminal phosphate cyclase domain"/>
    <property type="match status" value="1"/>
</dbReference>
<comment type="subcellular location">
    <subcellularLocation>
        <location evidence="5">Cytoplasm</location>
    </subcellularLocation>
</comment>
<keyword evidence="3 5" id="KW-0547">Nucleotide-binding</keyword>
<evidence type="ECO:0000256" key="6">
    <source>
        <dbReference type="NCBIfam" id="TIGR03399"/>
    </source>
</evidence>
<gene>
    <name evidence="5 9" type="primary">rtcA</name>
    <name evidence="9" type="ORF">ACFL27_14825</name>
</gene>
<evidence type="ECO:0000256" key="1">
    <source>
        <dbReference type="ARBA" id="ARBA00009206"/>
    </source>
</evidence>
<dbReference type="Proteomes" id="UP001594351">
    <property type="component" value="Unassembled WGS sequence"/>
</dbReference>
<dbReference type="Gene3D" id="3.30.360.20">
    <property type="entry name" value="RNA 3'-terminal phosphate cyclase, insert domain"/>
    <property type="match status" value="1"/>
</dbReference>
<dbReference type="SUPFAM" id="SSF55205">
    <property type="entry name" value="EPT/RTPC-like"/>
    <property type="match status" value="2"/>
</dbReference>
<dbReference type="InterPro" id="IPR013791">
    <property type="entry name" value="RNA3'-term_phos_cycl_insert"/>
</dbReference>
<dbReference type="EMBL" id="JBHPBY010000191">
    <property type="protein sequence ID" value="MFC1851467.1"/>
    <property type="molecule type" value="Genomic_DNA"/>
</dbReference>
<evidence type="ECO:0000313" key="10">
    <source>
        <dbReference type="Proteomes" id="UP001594351"/>
    </source>
</evidence>
<comment type="function">
    <text evidence="5">Catalyzes the conversion of 3'-phosphate to a 2',3'-cyclic phosphodiester at the end of RNA. The mechanism of action of the enzyme occurs in 3 steps: (A) adenylation of the enzyme by ATP; (B) transfer of adenylate to an RNA-N3'P to produce RNA-N3'PP5'A; (C) and attack of the adjacent 2'-hydroxyl on the 3'-phosphorus in the diester linkage to produce the cyclic end product. The biological role of this enzyme is unknown but it is likely to function in some aspects of cellular RNA processing.</text>
</comment>
<dbReference type="InterPro" id="IPR013792">
    <property type="entry name" value="RNA3'P_cycl/enolpyr_Trfase_a/b"/>
</dbReference>
<keyword evidence="2 5" id="KW-0436">Ligase</keyword>
<evidence type="ECO:0000256" key="4">
    <source>
        <dbReference type="ARBA" id="ARBA00024481"/>
    </source>
</evidence>
<dbReference type="NCBIfam" id="TIGR03399">
    <property type="entry name" value="RNA_3prim_cycl"/>
    <property type="match status" value="1"/>
</dbReference>